<protein>
    <recommendedName>
        <fullName evidence="16">BTB domain-containing protein</fullName>
    </recommendedName>
</protein>
<feature type="domain" description="C2H2-type" evidence="13">
    <location>
        <begin position="562"/>
        <end position="590"/>
    </location>
</feature>
<dbReference type="PROSITE" id="PS50157">
    <property type="entry name" value="ZINC_FINGER_C2H2_2"/>
    <property type="match status" value="2"/>
</dbReference>
<keyword evidence="15" id="KW-1185">Reference proteome</keyword>
<evidence type="ECO:0000256" key="11">
    <source>
        <dbReference type="SAM" id="MobiDB-lite"/>
    </source>
</evidence>
<feature type="region of interest" description="Disordered" evidence="11">
    <location>
        <begin position="471"/>
        <end position="493"/>
    </location>
</feature>
<dbReference type="PROSITE" id="PS50097">
    <property type="entry name" value="BTB"/>
    <property type="match status" value="1"/>
</dbReference>
<keyword evidence="8" id="KW-0804">Transcription</keyword>
<dbReference type="SMART" id="SM00355">
    <property type="entry name" value="ZnF_C2H2"/>
    <property type="match status" value="3"/>
</dbReference>
<evidence type="ECO:0000256" key="1">
    <source>
        <dbReference type="ARBA" id="ARBA00004123"/>
    </source>
</evidence>
<dbReference type="GO" id="GO:0000978">
    <property type="term" value="F:RNA polymerase II cis-regulatory region sequence-specific DNA binding"/>
    <property type="evidence" value="ECO:0007669"/>
    <property type="project" value="TreeGrafter"/>
</dbReference>
<dbReference type="InterPro" id="IPR013087">
    <property type="entry name" value="Znf_C2H2_type"/>
</dbReference>
<dbReference type="GO" id="GO:0005634">
    <property type="term" value="C:nucleus"/>
    <property type="evidence" value="ECO:0007669"/>
    <property type="project" value="UniProtKB-SubCell"/>
</dbReference>
<accession>A0A8S1C1D8</accession>
<evidence type="ECO:0000256" key="6">
    <source>
        <dbReference type="ARBA" id="ARBA00023015"/>
    </source>
</evidence>
<dbReference type="GO" id="GO:0008270">
    <property type="term" value="F:zinc ion binding"/>
    <property type="evidence" value="ECO:0007669"/>
    <property type="project" value="UniProtKB-KW"/>
</dbReference>
<dbReference type="GO" id="GO:0006357">
    <property type="term" value="P:regulation of transcription by RNA polymerase II"/>
    <property type="evidence" value="ECO:0007669"/>
    <property type="project" value="TreeGrafter"/>
</dbReference>
<feature type="compositionally biased region" description="Basic and acidic residues" evidence="11">
    <location>
        <begin position="304"/>
        <end position="315"/>
    </location>
</feature>
<dbReference type="SUPFAM" id="SSF57667">
    <property type="entry name" value="beta-beta-alpha zinc fingers"/>
    <property type="match status" value="1"/>
</dbReference>
<dbReference type="AlphaFoldDB" id="A0A8S1C1D8"/>
<keyword evidence="9" id="KW-0539">Nucleus</keyword>
<feature type="compositionally biased region" description="Polar residues" evidence="11">
    <location>
        <begin position="342"/>
        <end position="355"/>
    </location>
</feature>
<evidence type="ECO:0000313" key="14">
    <source>
        <dbReference type="EMBL" id="CAB3363043.1"/>
    </source>
</evidence>
<dbReference type="Pfam" id="PF00096">
    <property type="entry name" value="zf-C2H2"/>
    <property type="match status" value="1"/>
</dbReference>
<reference evidence="14 15" key="1">
    <citation type="submission" date="2020-04" db="EMBL/GenBank/DDBJ databases">
        <authorList>
            <person name="Alioto T."/>
            <person name="Alioto T."/>
            <person name="Gomez Garrido J."/>
        </authorList>
    </citation>
    <scope>NUCLEOTIDE SEQUENCE [LARGE SCALE GENOMIC DNA]</scope>
</reference>
<evidence type="ECO:0000256" key="5">
    <source>
        <dbReference type="ARBA" id="ARBA00022833"/>
    </source>
</evidence>
<dbReference type="SUPFAM" id="SSF54695">
    <property type="entry name" value="POZ domain"/>
    <property type="match status" value="1"/>
</dbReference>
<comment type="caution">
    <text evidence="14">The sequence shown here is derived from an EMBL/GenBank/DDBJ whole genome shotgun (WGS) entry which is preliminary data.</text>
</comment>
<dbReference type="FunFam" id="3.30.160.60:FF:000625">
    <property type="entry name" value="Zinc finger protein 536"/>
    <property type="match status" value="1"/>
</dbReference>
<dbReference type="GO" id="GO:0003700">
    <property type="term" value="F:DNA-binding transcription factor activity"/>
    <property type="evidence" value="ECO:0007669"/>
    <property type="project" value="TreeGrafter"/>
</dbReference>
<dbReference type="Gene3D" id="3.30.160.60">
    <property type="entry name" value="Classic Zinc Finger"/>
    <property type="match status" value="2"/>
</dbReference>
<sequence>MLLVGRSVGLAVPSYASDQTVKSKRSATVYSVRTERASERAACLTACRVAVAITHRKRKRKGKSLAFEISRVSDYAHLLPWIIALFSGCTANRICPKMQPTTSSGSPAQPTCGEVKQVAAEGSAAGQLTLQNKNFPESLTCEASTLLKQDCFTDVVLVCKDGRLSAHRIVLASASPMLHDLLLNFHSYFDDRIMVHLPDVKKEEVSRLLQFLYTGEAHIMASDVAKLEELGNLLGINSDLWTRLTTIPDDMDHQDSVSSFDMKLEVNCDVKQEMSSPERLEVSTIAEDDDRSESEQEESSGDSELAHYHRDHNDDPVNLSLKQRRNTPTPPLRHMRRRRSSVTEVASRSCKSPHSLNGDIYEPSNFHLQRTSVTSDLSHHSPPYKCSSSPDELESRHCLSPIGKRQCHEMMSHHHPSMNPRKCVTAIVNNALLPSKRPGFSNAPAKNTAFVPNIPYRRLLDDRSLPSRASLVAVDEDEKPSRRPPSADSAPVAPSSLYHSAEVWPWQFVKTQVEGEPSPPPDPPQQRQGPVREYRCTYCGKTFGMSWNLKTHLRVHTGEKPFACRLCVAMFKQKAHLLKHLCSVHRSSISSLPVDGPNVRYNCCFCTALFDNLQELIRHLSGPHNNLLLSKNITE</sequence>
<organism evidence="14 15">
    <name type="scientific">Cloeon dipterum</name>
    <dbReference type="NCBI Taxonomy" id="197152"/>
    <lineage>
        <taxon>Eukaryota</taxon>
        <taxon>Metazoa</taxon>
        <taxon>Ecdysozoa</taxon>
        <taxon>Arthropoda</taxon>
        <taxon>Hexapoda</taxon>
        <taxon>Insecta</taxon>
        <taxon>Pterygota</taxon>
        <taxon>Palaeoptera</taxon>
        <taxon>Ephemeroptera</taxon>
        <taxon>Pisciforma</taxon>
        <taxon>Baetidae</taxon>
        <taxon>Cloeon</taxon>
    </lineage>
</organism>
<dbReference type="InterPro" id="IPR051497">
    <property type="entry name" value="Dev/Hematopoietic_TF"/>
</dbReference>
<feature type="compositionally biased region" description="Acidic residues" evidence="11">
    <location>
        <begin position="286"/>
        <end position="301"/>
    </location>
</feature>
<evidence type="ECO:0000256" key="8">
    <source>
        <dbReference type="ARBA" id="ARBA00023163"/>
    </source>
</evidence>
<feature type="compositionally biased region" description="Polar residues" evidence="11">
    <location>
        <begin position="366"/>
        <end position="376"/>
    </location>
</feature>
<evidence type="ECO:0000259" key="13">
    <source>
        <dbReference type="PROSITE" id="PS50157"/>
    </source>
</evidence>
<feature type="domain" description="BTB" evidence="12">
    <location>
        <begin position="153"/>
        <end position="221"/>
    </location>
</feature>
<dbReference type="InterPro" id="IPR036236">
    <property type="entry name" value="Znf_C2H2_sf"/>
</dbReference>
<dbReference type="InterPro" id="IPR011333">
    <property type="entry name" value="SKP1/BTB/POZ_sf"/>
</dbReference>
<evidence type="ECO:0000259" key="12">
    <source>
        <dbReference type="PROSITE" id="PS50097"/>
    </source>
</evidence>
<dbReference type="EMBL" id="CADEPI010000011">
    <property type="protein sequence ID" value="CAB3363043.1"/>
    <property type="molecule type" value="Genomic_DNA"/>
</dbReference>
<name>A0A8S1C1D8_9INSE</name>
<dbReference type="InterPro" id="IPR000210">
    <property type="entry name" value="BTB/POZ_dom"/>
</dbReference>
<evidence type="ECO:0000256" key="10">
    <source>
        <dbReference type="PROSITE-ProRule" id="PRU00042"/>
    </source>
</evidence>
<feature type="region of interest" description="Disordered" evidence="11">
    <location>
        <begin position="271"/>
        <end position="393"/>
    </location>
</feature>
<dbReference type="Pfam" id="PF00651">
    <property type="entry name" value="BTB"/>
    <property type="match status" value="1"/>
</dbReference>
<dbReference type="PANTHER" id="PTHR45993:SF7">
    <property type="entry name" value="TRANSCRIPTION FACTOR KEN"/>
    <property type="match status" value="1"/>
</dbReference>
<dbReference type="Gene3D" id="3.30.710.10">
    <property type="entry name" value="Potassium Channel Kv1.1, Chain A"/>
    <property type="match status" value="1"/>
</dbReference>
<evidence type="ECO:0008006" key="16">
    <source>
        <dbReference type="Google" id="ProtNLM"/>
    </source>
</evidence>
<dbReference type="PANTHER" id="PTHR45993">
    <property type="entry name" value="B-CELL LYMPHOMA/LEUKEMIA 11"/>
    <property type="match status" value="1"/>
</dbReference>
<gene>
    <name evidence="14" type="ORF">CLODIP_2_CD14874</name>
</gene>
<keyword evidence="4 10" id="KW-0863">Zinc-finger</keyword>
<dbReference type="Proteomes" id="UP000494165">
    <property type="component" value="Unassembled WGS sequence"/>
</dbReference>
<keyword evidence="3" id="KW-0677">Repeat</keyword>
<keyword evidence="7" id="KW-0238">DNA-binding</keyword>
<keyword evidence="6" id="KW-0805">Transcription regulation</keyword>
<evidence type="ECO:0000313" key="15">
    <source>
        <dbReference type="Proteomes" id="UP000494165"/>
    </source>
</evidence>
<proteinExistence type="predicted"/>
<dbReference type="PROSITE" id="PS00028">
    <property type="entry name" value="ZINC_FINGER_C2H2_1"/>
    <property type="match status" value="3"/>
</dbReference>
<dbReference type="FunFam" id="3.30.160.60:FF:002059">
    <property type="entry name" value="transcription factor Ken"/>
    <property type="match status" value="1"/>
</dbReference>
<feature type="compositionally biased region" description="Low complexity" evidence="11">
    <location>
        <begin position="484"/>
        <end position="493"/>
    </location>
</feature>
<evidence type="ECO:0000256" key="3">
    <source>
        <dbReference type="ARBA" id="ARBA00022737"/>
    </source>
</evidence>
<dbReference type="OrthoDB" id="8117402at2759"/>
<evidence type="ECO:0000256" key="7">
    <source>
        <dbReference type="ARBA" id="ARBA00023125"/>
    </source>
</evidence>
<keyword evidence="5" id="KW-0862">Zinc</keyword>
<evidence type="ECO:0000256" key="2">
    <source>
        <dbReference type="ARBA" id="ARBA00022723"/>
    </source>
</evidence>
<evidence type="ECO:0000256" key="4">
    <source>
        <dbReference type="ARBA" id="ARBA00022771"/>
    </source>
</evidence>
<feature type="domain" description="C2H2-type" evidence="13">
    <location>
        <begin position="534"/>
        <end position="561"/>
    </location>
</feature>
<evidence type="ECO:0000256" key="9">
    <source>
        <dbReference type="ARBA" id="ARBA00023242"/>
    </source>
</evidence>
<comment type="subcellular location">
    <subcellularLocation>
        <location evidence="1">Nucleus</location>
    </subcellularLocation>
</comment>
<dbReference type="SMART" id="SM00225">
    <property type="entry name" value="BTB"/>
    <property type="match status" value="1"/>
</dbReference>
<keyword evidence="2" id="KW-0479">Metal-binding</keyword>
<feature type="compositionally biased region" description="Basic and acidic residues" evidence="11">
    <location>
        <begin position="271"/>
        <end position="281"/>
    </location>
</feature>